<feature type="signal peptide" evidence="1">
    <location>
        <begin position="1"/>
        <end position="28"/>
    </location>
</feature>
<dbReference type="STRING" id="869212.Turpa_2523"/>
<dbReference type="AlphaFoldDB" id="I4B7A6"/>
<dbReference type="Proteomes" id="UP000006048">
    <property type="component" value="Chromosome"/>
</dbReference>
<evidence type="ECO:0000313" key="2">
    <source>
        <dbReference type="EMBL" id="AFM13163.1"/>
    </source>
</evidence>
<organism evidence="2 3">
    <name type="scientific">Turneriella parva (strain ATCC BAA-1111 / DSM 21527 / NCTC 11395 / H)</name>
    <name type="common">Leptospira parva</name>
    <dbReference type="NCBI Taxonomy" id="869212"/>
    <lineage>
        <taxon>Bacteria</taxon>
        <taxon>Pseudomonadati</taxon>
        <taxon>Spirochaetota</taxon>
        <taxon>Spirochaetia</taxon>
        <taxon>Leptospirales</taxon>
        <taxon>Leptospiraceae</taxon>
        <taxon>Turneriella</taxon>
    </lineage>
</organism>
<keyword evidence="1" id="KW-0732">Signal</keyword>
<name>I4B7A6_TURPD</name>
<dbReference type="EMBL" id="CP002959">
    <property type="protein sequence ID" value="AFM13163.1"/>
    <property type="molecule type" value="Genomic_DNA"/>
</dbReference>
<sequence length="146" mass="15164">MASAHSALMKKSLNMLFCCLALTVGGFAQNYSECQAPNAHMNPNCNGSAPAAGAFQGGSYAVQGSTPEGTRYEGSVVISGDATSGFHVVWTIGSETYEGTGTLSGTVLTVDWGQAEPVVYKIVGGGAILNGKWGKRGRGREKLTRQ</sequence>
<evidence type="ECO:0000313" key="3">
    <source>
        <dbReference type="Proteomes" id="UP000006048"/>
    </source>
</evidence>
<reference evidence="2 3" key="1">
    <citation type="submission" date="2012-06" db="EMBL/GenBank/DDBJ databases">
        <title>The complete chromosome of genome of Turneriella parva DSM 21527.</title>
        <authorList>
            <consortium name="US DOE Joint Genome Institute (JGI-PGF)"/>
            <person name="Lucas S."/>
            <person name="Han J."/>
            <person name="Lapidus A."/>
            <person name="Bruce D."/>
            <person name="Goodwin L."/>
            <person name="Pitluck S."/>
            <person name="Peters L."/>
            <person name="Kyrpides N."/>
            <person name="Mavromatis K."/>
            <person name="Ivanova N."/>
            <person name="Mikhailova N."/>
            <person name="Chertkov O."/>
            <person name="Detter J.C."/>
            <person name="Tapia R."/>
            <person name="Han C."/>
            <person name="Land M."/>
            <person name="Hauser L."/>
            <person name="Markowitz V."/>
            <person name="Cheng J.-F."/>
            <person name="Hugenholtz P."/>
            <person name="Woyke T."/>
            <person name="Wu D."/>
            <person name="Gronow S."/>
            <person name="Wellnitz S."/>
            <person name="Brambilla E."/>
            <person name="Klenk H.-P."/>
            <person name="Eisen J.A."/>
        </authorList>
    </citation>
    <scope>NUCLEOTIDE SEQUENCE [LARGE SCALE GENOMIC DNA]</scope>
    <source>
        <strain evidence="3">ATCC BAA-1111 / DSM 21527 / NCTC 11395 / H</strain>
    </source>
</reference>
<protein>
    <submittedName>
        <fullName evidence="2">Uncharacterized protein</fullName>
    </submittedName>
</protein>
<gene>
    <name evidence="2" type="ordered locus">Turpa_2523</name>
</gene>
<accession>I4B7A6</accession>
<feature type="chain" id="PRO_5003686801" evidence="1">
    <location>
        <begin position="29"/>
        <end position="146"/>
    </location>
</feature>
<proteinExistence type="predicted"/>
<evidence type="ECO:0000256" key="1">
    <source>
        <dbReference type="SAM" id="SignalP"/>
    </source>
</evidence>
<dbReference type="HOGENOM" id="CLU_1776660_0_0_12"/>
<keyword evidence="3" id="KW-1185">Reference proteome</keyword>
<dbReference type="KEGG" id="tpx:Turpa_2523"/>